<reference evidence="2" key="1">
    <citation type="submission" date="2022-03" db="EMBL/GenBank/DDBJ databases">
        <authorList>
            <person name="Tunstrom K."/>
        </authorList>
    </citation>
    <scope>NUCLEOTIDE SEQUENCE</scope>
</reference>
<dbReference type="Gene3D" id="3.30.420.10">
    <property type="entry name" value="Ribonuclease H-like superfamily/Ribonuclease H"/>
    <property type="match status" value="1"/>
</dbReference>
<dbReference type="PANTHER" id="PTHR47326">
    <property type="entry name" value="TRANSPOSABLE ELEMENT TC3 TRANSPOSASE-LIKE PROTEIN"/>
    <property type="match status" value="1"/>
</dbReference>
<dbReference type="Pfam" id="PF16087">
    <property type="entry name" value="DUF4817"/>
    <property type="match status" value="1"/>
</dbReference>
<feature type="domain" description="DUF4817" evidence="1">
    <location>
        <begin position="5"/>
        <end position="61"/>
    </location>
</feature>
<dbReference type="Proteomes" id="UP001153954">
    <property type="component" value="Unassembled WGS sequence"/>
</dbReference>
<dbReference type="EMBL" id="CAKOGL010000012">
    <property type="protein sequence ID" value="CAH2092604.1"/>
    <property type="molecule type" value="Genomic_DNA"/>
</dbReference>
<dbReference type="EMBL" id="CAKOGL010000012">
    <property type="protein sequence ID" value="CAH2092603.1"/>
    <property type="molecule type" value="Genomic_DNA"/>
</dbReference>
<sequence>MEPFTGAQRAFSVRGYYANNNSVILAWRMYRSHFGLRDISEAPSAKSIRKWITMFTATGSTVRIINDGSPEVSVDAKGYWPCYRIGKTKSATINSDEANFHVNGHVNKQNCRFWSETNPRLKHQNPLHSPKVVVWTAISARGILGPYFFENESGVAVTVRAESYCKMLREFLIPALREFQGHNSRTWFQQDGATISQH</sequence>
<name>A0AAU9U0D6_EUPED</name>
<evidence type="ECO:0000259" key="1">
    <source>
        <dbReference type="Pfam" id="PF16087"/>
    </source>
</evidence>
<evidence type="ECO:0000313" key="2">
    <source>
        <dbReference type="EMBL" id="CAH2092603.1"/>
    </source>
</evidence>
<protein>
    <recommendedName>
        <fullName evidence="1">DUF4817 domain-containing protein</fullName>
    </recommendedName>
</protein>
<gene>
    <name evidence="2" type="ORF">EEDITHA_LOCUS8349</name>
    <name evidence="3" type="ORF">EEDITHA_LOCUS8350</name>
</gene>
<dbReference type="GO" id="GO:0003676">
    <property type="term" value="F:nucleic acid binding"/>
    <property type="evidence" value="ECO:0007669"/>
    <property type="project" value="InterPro"/>
</dbReference>
<evidence type="ECO:0000313" key="4">
    <source>
        <dbReference type="Proteomes" id="UP001153954"/>
    </source>
</evidence>
<dbReference type="PANTHER" id="PTHR47326:SF1">
    <property type="entry name" value="HTH PSQ-TYPE DOMAIN-CONTAINING PROTEIN"/>
    <property type="match status" value="1"/>
</dbReference>
<proteinExistence type="predicted"/>
<keyword evidence="4" id="KW-1185">Reference proteome</keyword>
<comment type="caution">
    <text evidence="2">The sequence shown here is derived from an EMBL/GenBank/DDBJ whole genome shotgun (WGS) entry which is preliminary data.</text>
</comment>
<dbReference type="InterPro" id="IPR032135">
    <property type="entry name" value="DUF4817"/>
</dbReference>
<dbReference type="InterPro" id="IPR036397">
    <property type="entry name" value="RNaseH_sf"/>
</dbReference>
<evidence type="ECO:0000313" key="3">
    <source>
        <dbReference type="EMBL" id="CAH2092604.1"/>
    </source>
</evidence>
<organism evidence="2 4">
    <name type="scientific">Euphydryas editha</name>
    <name type="common">Edith's checkerspot</name>
    <dbReference type="NCBI Taxonomy" id="104508"/>
    <lineage>
        <taxon>Eukaryota</taxon>
        <taxon>Metazoa</taxon>
        <taxon>Ecdysozoa</taxon>
        <taxon>Arthropoda</taxon>
        <taxon>Hexapoda</taxon>
        <taxon>Insecta</taxon>
        <taxon>Pterygota</taxon>
        <taxon>Neoptera</taxon>
        <taxon>Endopterygota</taxon>
        <taxon>Lepidoptera</taxon>
        <taxon>Glossata</taxon>
        <taxon>Ditrysia</taxon>
        <taxon>Papilionoidea</taxon>
        <taxon>Nymphalidae</taxon>
        <taxon>Nymphalinae</taxon>
        <taxon>Euphydryas</taxon>
    </lineage>
</organism>
<accession>A0AAU9U0D6</accession>
<dbReference type="AlphaFoldDB" id="A0AAU9U0D6"/>